<dbReference type="CDD" id="cd04186">
    <property type="entry name" value="GT_2_like_c"/>
    <property type="match status" value="1"/>
</dbReference>
<sequence>MTPALSIVMVSHGALGWTERALAAVAEHTRAVHEVIVVDNASTDGTPQRLRELPVRLIENAENRGFGPASNEGAEAARAPVLVFLNTDALVEAGWDQPLLDAVATPGVAAAVPLVLELDGRIQCAGALLGRDGTVIEHGNGADPRDPAYRFPRAVDFGPGACLAVRAEAFRAAGGFDAAYAPAYYEDADLCLALAGRTLYVPAATIRHAKKASGGNELAQQLSDRHRAFFAARWHERLAGRPSTLARPTPPLLLAARDAPADGRVLVRDPAVLDALLAARPFARVSLVGGDETWLARGVELIDEHAAAARAHHYDVELSAPPRDLARALAAGGLV</sequence>
<dbReference type="AlphaFoldDB" id="A0A660LIV8"/>
<reference evidence="2 3" key="1">
    <citation type="submission" date="2018-10" db="EMBL/GenBank/DDBJ databases">
        <title>Genomic Encyclopedia of Archaeal and Bacterial Type Strains, Phase II (KMG-II): from individual species to whole genera.</title>
        <authorList>
            <person name="Goeker M."/>
        </authorList>
    </citation>
    <scope>NUCLEOTIDE SEQUENCE [LARGE SCALE GENOMIC DNA]</scope>
    <source>
        <strain evidence="2 3">DSM 14954</strain>
    </source>
</reference>
<dbReference type="GO" id="GO:0016740">
    <property type="term" value="F:transferase activity"/>
    <property type="evidence" value="ECO:0007669"/>
    <property type="project" value="UniProtKB-KW"/>
</dbReference>
<gene>
    <name evidence="2" type="ORF">C8N24_2747</name>
</gene>
<keyword evidence="2" id="KW-0808">Transferase</keyword>
<dbReference type="PANTHER" id="PTHR43179:SF7">
    <property type="entry name" value="RHAMNOSYLTRANSFERASE WBBL"/>
    <property type="match status" value="1"/>
</dbReference>
<proteinExistence type="predicted"/>
<dbReference type="EMBL" id="RBIL01000001">
    <property type="protein sequence ID" value="RKQ92891.1"/>
    <property type="molecule type" value="Genomic_DNA"/>
</dbReference>
<evidence type="ECO:0000259" key="1">
    <source>
        <dbReference type="Pfam" id="PF00535"/>
    </source>
</evidence>
<evidence type="ECO:0000313" key="3">
    <source>
        <dbReference type="Proteomes" id="UP000278962"/>
    </source>
</evidence>
<evidence type="ECO:0000313" key="2">
    <source>
        <dbReference type="EMBL" id="RKQ92891.1"/>
    </source>
</evidence>
<name>A0A660LIV8_9ACTN</name>
<dbReference type="Gene3D" id="3.90.550.10">
    <property type="entry name" value="Spore Coat Polysaccharide Biosynthesis Protein SpsA, Chain A"/>
    <property type="match status" value="1"/>
</dbReference>
<keyword evidence="3" id="KW-1185">Reference proteome</keyword>
<protein>
    <submittedName>
        <fullName evidence="2">GT2 family glycosyltransferase</fullName>
    </submittedName>
</protein>
<comment type="caution">
    <text evidence="2">The sequence shown here is derived from an EMBL/GenBank/DDBJ whole genome shotgun (WGS) entry which is preliminary data.</text>
</comment>
<organism evidence="2 3">
    <name type="scientific">Solirubrobacter pauli</name>
    <dbReference type="NCBI Taxonomy" id="166793"/>
    <lineage>
        <taxon>Bacteria</taxon>
        <taxon>Bacillati</taxon>
        <taxon>Actinomycetota</taxon>
        <taxon>Thermoleophilia</taxon>
        <taxon>Solirubrobacterales</taxon>
        <taxon>Solirubrobacteraceae</taxon>
        <taxon>Solirubrobacter</taxon>
    </lineage>
</organism>
<dbReference type="OrthoDB" id="7615426at2"/>
<dbReference type="PANTHER" id="PTHR43179">
    <property type="entry name" value="RHAMNOSYLTRANSFERASE WBBL"/>
    <property type="match status" value="1"/>
</dbReference>
<dbReference type="SUPFAM" id="SSF53448">
    <property type="entry name" value="Nucleotide-diphospho-sugar transferases"/>
    <property type="match status" value="1"/>
</dbReference>
<dbReference type="InterPro" id="IPR029044">
    <property type="entry name" value="Nucleotide-diphossugar_trans"/>
</dbReference>
<dbReference type="Pfam" id="PF00535">
    <property type="entry name" value="Glycos_transf_2"/>
    <property type="match status" value="1"/>
</dbReference>
<dbReference type="Proteomes" id="UP000278962">
    <property type="component" value="Unassembled WGS sequence"/>
</dbReference>
<dbReference type="RefSeq" id="WP_121250663.1">
    <property type="nucleotide sequence ID" value="NZ_RBIL01000001.1"/>
</dbReference>
<dbReference type="InterPro" id="IPR001173">
    <property type="entry name" value="Glyco_trans_2-like"/>
</dbReference>
<feature type="domain" description="Glycosyltransferase 2-like" evidence="1">
    <location>
        <begin position="6"/>
        <end position="113"/>
    </location>
</feature>
<accession>A0A660LIV8</accession>